<dbReference type="EMBL" id="QXFY01002645">
    <property type="protein sequence ID" value="KAE9294374.1"/>
    <property type="molecule type" value="Genomic_DNA"/>
</dbReference>
<dbReference type="EMBL" id="QXFZ01002708">
    <property type="protein sequence ID" value="KAE9074512.1"/>
    <property type="molecule type" value="Genomic_DNA"/>
</dbReference>
<dbReference type="Proteomes" id="UP000429523">
    <property type="component" value="Unassembled WGS sequence"/>
</dbReference>
<evidence type="ECO:0000313" key="9">
    <source>
        <dbReference type="EMBL" id="KAE9185376.1"/>
    </source>
</evidence>
<dbReference type="Proteomes" id="UP000476176">
    <property type="component" value="Unassembled WGS sequence"/>
</dbReference>
<evidence type="ECO:0000313" key="7">
    <source>
        <dbReference type="EMBL" id="KAE9175752.1"/>
    </source>
</evidence>
<dbReference type="EMBL" id="QXGF01002706">
    <property type="protein sequence ID" value="KAE8923697.1"/>
    <property type="molecule type" value="Genomic_DNA"/>
</dbReference>
<dbReference type="Proteomes" id="UP000460718">
    <property type="component" value="Unassembled WGS sequence"/>
</dbReference>
<feature type="chain" id="PRO_5036164268" description="RxLR effector protein" evidence="1">
    <location>
        <begin position="21"/>
        <end position="51"/>
    </location>
</feature>
<organism evidence="3 18">
    <name type="scientific">Phytophthora fragariae</name>
    <dbReference type="NCBI Taxonomy" id="53985"/>
    <lineage>
        <taxon>Eukaryota</taxon>
        <taxon>Sar</taxon>
        <taxon>Stramenopiles</taxon>
        <taxon>Oomycota</taxon>
        <taxon>Peronosporomycetes</taxon>
        <taxon>Peronosporales</taxon>
        <taxon>Peronosporaceae</taxon>
        <taxon>Phytophthora</taxon>
    </lineage>
</organism>
<evidence type="ECO:0000313" key="17">
    <source>
        <dbReference type="Proteomes" id="UP000441208"/>
    </source>
</evidence>
<evidence type="ECO:0000313" key="11">
    <source>
        <dbReference type="EMBL" id="KAE9294374.1"/>
    </source>
</evidence>
<dbReference type="EMBL" id="QXFX01002739">
    <property type="protein sequence ID" value="KAE9074085.1"/>
    <property type="molecule type" value="Genomic_DNA"/>
</dbReference>
<reference evidence="18 19" key="1">
    <citation type="submission" date="2018-09" db="EMBL/GenBank/DDBJ databases">
        <title>Genomic investigation of the strawberry pathogen Phytophthora fragariae indicates pathogenicity is determined by transcriptional variation in three key races.</title>
        <authorList>
            <person name="Adams T.M."/>
            <person name="Armitage A.D."/>
            <person name="Sobczyk M.K."/>
            <person name="Bates H.J."/>
            <person name="Dunwell J.M."/>
            <person name="Nellist C.F."/>
            <person name="Harrison R.J."/>
        </authorList>
    </citation>
    <scope>NUCLEOTIDE SEQUENCE [LARGE SCALE GENOMIC DNA]</scope>
    <source>
        <strain evidence="10 14">A4</strain>
        <strain evidence="9 15">BC-1</strain>
        <strain evidence="8 19">BC-23</strain>
        <strain evidence="7 13">NOV-27</strain>
        <strain evidence="6 16">NOV-5</strain>
        <strain evidence="5 17">NOV-71</strain>
        <strain evidence="11 20">NOV-77</strain>
        <strain evidence="2 12">NOV-9</strain>
        <strain evidence="4 21">ONT-3</strain>
        <strain evidence="3 18">SCRP245</strain>
    </source>
</reference>
<dbReference type="Proteomes" id="UP000486351">
    <property type="component" value="Unassembled WGS sequence"/>
</dbReference>
<keyword evidence="13" id="KW-1185">Reference proteome</keyword>
<evidence type="ECO:0000313" key="15">
    <source>
        <dbReference type="Proteomes" id="UP000440367"/>
    </source>
</evidence>
<keyword evidence="1" id="KW-0732">Signal</keyword>
<evidence type="ECO:0000313" key="2">
    <source>
        <dbReference type="EMBL" id="KAE8923697.1"/>
    </source>
</evidence>
<dbReference type="EMBL" id="QXGA01002737">
    <property type="protein sequence ID" value="KAE9092819.1"/>
    <property type="molecule type" value="Genomic_DNA"/>
</dbReference>
<dbReference type="EMBL" id="QXGB01002693">
    <property type="protein sequence ID" value="KAE9175752.1"/>
    <property type="molecule type" value="Genomic_DNA"/>
</dbReference>
<accession>A0A6A3I247</accession>
<sequence>MTALLLTLLTGLDTPRSSVASIGPAALLPGCRLCWREGRSHPHFVANGSSN</sequence>
<dbReference type="EMBL" id="QXGC01002706">
    <property type="protein sequence ID" value="KAE9182724.1"/>
    <property type="molecule type" value="Genomic_DNA"/>
</dbReference>
<feature type="signal peptide" evidence="1">
    <location>
        <begin position="1"/>
        <end position="20"/>
    </location>
</feature>
<evidence type="ECO:0000313" key="12">
    <source>
        <dbReference type="Proteomes" id="UP000429523"/>
    </source>
</evidence>
<dbReference type="Proteomes" id="UP000433483">
    <property type="component" value="Unassembled WGS sequence"/>
</dbReference>
<dbReference type="AlphaFoldDB" id="A0A6A3I247"/>
<evidence type="ECO:0000313" key="16">
    <source>
        <dbReference type="Proteomes" id="UP000440732"/>
    </source>
</evidence>
<dbReference type="Proteomes" id="UP000440367">
    <property type="component" value="Unassembled WGS sequence"/>
</dbReference>
<evidence type="ECO:0000313" key="18">
    <source>
        <dbReference type="Proteomes" id="UP000460718"/>
    </source>
</evidence>
<evidence type="ECO:0000313" key="10">
    <source>
        <dbReference type="EMBL" id="KAE9282515.1"/>
    </source>
</evidence>
<gene>
    <name evidence="10" type="ORF">PF001_g23271</name>
    <name evidence="9" type="ORF">PF002_g26182</name>
    <name evidence="8" type="ORF">PF004_g24157</name>
    <name evidence="7" type="ORF">PF005_g25264</name>
    <name evidence="6" type="ORF">PF006_g24592</name>
    <name evidence="5" type="ORF">PF007_g25378</name>
    <name evidence="11" type="ORF">PF008_g24565</name>
    <name evidence="2" type="ORF">PF009_g26059</name>
    <name evidence="4" type="ORF">PF010_g24817</name>
    <name evidence="3" type="ORF">PF011_g24178</name>
</gene>
<evidence type="ECO:0000313" key="5">
    <source>
        <dbReference type="EMBL" id="KAE9074512.1"/>
    </source>
</evidence>
<dbReference type="Proteomes" id="UP000488956">
    <property type="component" value="Unassembled WGS sequence"/>
</dbReference>
<name>A0A6A3I247_9STRA</name>
<evidence type="ECO:0000313" key="13">
    <source>
        <dbReference type="Proteomes" id="UP000433483"/>
    </source>
</evidence>
<evidence type="ECO:0000313" key="3">
    <source>
        <dbReference type="EMBL" id="KAE8976131.1"/>
    </source>
</evidence>
<evidence type="ECO:0000313" key="19">
    <source>
        <dbReference type="Proteomes" id="UP000476176"/>
    </source>
</evidence>
<evidence type="ECO:0000313" key="21">
    <source>
        <dbReference type="Proteomes" id="UP000488956"/>
    </source>
</evidence>
<evidence type="ECO:0000313" key="20">
    <source>
        <dbReference type="Proteomes" id="UP000486351"/>
    </source>
</evidence>
<evidence type="ECO:0000313" key="4">
    <source>
        <dbReference type="EMBL" id="KAE9074085.1"/>
    </source>
</evidence>
<evidence type="ECO:0008006" key="22">
    <source>
        <dbReference type="Google" id="ProtNLM"/>
    </source>
</evidence>
<proteinExistence type="predicted"/>
<dbReference type="EMBL" id="QXFW01002702">
    <property type="protein sequence ID" value="KAE8976131.1"/>
    <property type="molecule type" value="Genomic_DNA"/>
</dbReference>
<dbReference type="Proteomes" id="UP000437068">
    <property type="component" value="Unassembled WGS sequence"/>
</dbReference>
<evidence type="ECO:0000313" key="6">
    <source>
        <dbReference type="EMBL" id="KAE9092819.1"/>
    </source>
</evidence>
<dbReference type="EMBL" id="QXGD01002690">
    <property type="protein sequence ID" value="KAE9185376.1"/>
    <property type="molecule type" value="Genomic_DNA"/>
</dbReference>
<evidence type="ECO:0000313" key="14">
    <source>
        <dbReference type="Proteomes" id="UP000437068"/>
    </source>
</evidence>
<evidence type="ECO:0000256" key="1">
    <source>
        <dbReference type="SAM" id="SignalP"/>
    </source>
</evidence>
<dbReference type="Proteomes" id="UP000441208">
    <property type="component" value="Unassembled WGS sequence"/>
</dbReference>
<dbReference type="EMBL" id="QXGE01002365">
    <property type="protein sequence ID" value="KAE9282515.1"/>
    <property type="molecule type" value="Genomic_DNA"/>
</dbReference>
<protein>
    <recommendedName>
        <fullName evidence="22">RxLR effector protein</fullName>
    </recommendedName>
</protein>
<comment type="caution">
    <text evidence="3">The sequence shown here is derived from an EMBL/GenBank/DDBJ whole genome shotgun (WGS) entry which is preliminary data.</text>
</comment>
<evidence type="ECO:0000313" key="8">
    <source>
        <dbReference type="EMBL" id="KAE9182724.1"/>
    </source>
</evidence>
<dbReference type="Proteomes" id="UP000440732">
    <property type="component" value="Unassembled WGS sequence"/>
</dbReference>